<keyword evidence="3 4" id="KW-0408">Iron</keyword>
<dbReference type="PANTHER" id="PTHR33546">
    <property type="entry name" value="LARGE, MULTIFUNCTIONAL SECRETED PROTEIN-RELATED"/>
    <property type="match status" value="1"/>
</dbReference>
<dbReference type="InterPro" id="IPR037524">
    <property type="entry name" value="PA14/GLEYA"/>
</dbReference>
<evidence type="ECO:0000256" key="1">
    <source>
        <dbReference type="ARBA" id="ARBA00022617"/>
    </source>
</evidence>
<dbReference type="SMART" id="SM00758">
    <property type="entry name" value="PA14"/>
    <property type="match status" value="1"/>
</dbReference>
<dbReference type="Gene3D" id="1.10.760.10">
    <property type="entry name" value="Cytochrome c-like domain"/>
    <property type="match status" value="4"/>
</dbReference>
<feature type="domain" description="PA14" evidence="6">
    <location>
        <begin position="240"/>
        <end position="376"/>
    </location>
</feature>
<keyword evidence="1 4" id="KW-0349">Heme</keyword>
<feature type="domain" description="Cytochrome c" evidence="5">
    <location>
        <begin position="53"/>
        <end position="144"/>
    </location>
</feature>
<dbReference type="PROSITE" id="PS51820">
    <property type="entry name" value="PA14"/>
    <property type="match status" value="1"/>
</dbReference>
<dbReference type="SUPFAM" id="SSF56988">
    <property type="entry name" value="Anthrax protective antigen"/>
    <property type="match status" value="1"/>
</dbReference>
<evidence type="ECO:0000256" key="3">
    <source>
        <dbReference type="ARBA" id="ARBA00023004"/>
    </source>
</evidence>
<dbReference type="AlphaFoldDB" id="L0DM79"/>
<dbReference type="EMBL" id="CP003364">
    <property type="protein sequence ID" value="AGA29915.1"/>
    <property type="molecule type" value="Genomic_DNA"/>
</dbReference>
<dbReference type="PROSITE" id="PS51007">
    <property type="entry name" value="CYTC"/>
    <property type="match status" value="3"/>
</dbReference>
<dbReference type="GO" id="GO:0009055">
    <property type="term" value="F:electron transfer activity"/>
    <property type="evidence" value="ECO:0007669"/>
    <property type="project" value="InterPro"/>
</dbReference>
<dbReference type="KEGG" id="saci:Sinac_5787"/>
<name>L0DM79_SINAD</name>
<sequence>MSVEVRKPLLILIIGFAGLISSRVSEAEPAVDSPPDHPIVAGYERFFVDPSSNASEAGRLLFADLNCNSCHQAGQGAETGIGAKQAPILDAVGARVRPEYLRSFLFDPQATKPGTTMPNLLAHLPGEERRATVEALTHFLAASGRMVGINPTAKAIASGRTLYQRIGCLACHGSLESNPPQIATSVPLGNLAEKYTLGSLTTFLSDPLKVRPSGRMPALGLTGNEAGELAAYLLRDLHDTAKPNLRYAYFEGSWENLPDFASLTPLKTGPSVGIDLTVASRSDNFALLFEGFLNIERDGDYTFYLKSDDGSRLLLDEEVAVENDGIHAPREKRGTIRMAKGPHRLTAAFFNGGAGAECDLDYSGPGIPRQPITGALSLTDQPQSPESKTAEKQFVIEESLVDQGRERFATVGCANCHALRQDLSPIPSRLTATSLAQLETNRGCLDPTHPAKAPVYPLTARQRETLAVAIDGFQRGDGSHVTPREVLSGTLHRLNCFACHQRGGVGGVEEARNAFFRTKQQEMGDEGRIPPSLDGVGAKLTAESLAHIVSDGAKDRPYMLTRMPRFGKANTSHLITAFETIDVLEPVKPVAFHLPPRRIKSDGRYLTGSEALACIKCHTFKGVETEGVQAIDMTVMTKRLRRDWFHHYLVDPQAFRPGTRMPVAWPQGKSLLPKVLEGDTPQQIEAIWQFLADGNKAVEPYGLGRDPIPLVAEHEPVIYRNFIQGAGPRGIGVGYPEKLNLAFDANEMRIALIWQGAFIDASRHWSARGAGFQGPLGDNVLNLPEGPGFATLSSGSVPWPTQSPKDLGYRFRGYRLDPQGRPTFLSSFNSAQITDFPEPGLSKDSPSLRRTLSIKAANPPGDLWFRAAVGDKIEPLADGWHTVNGEWKLRIESSAEPLIRRSAGKAELLVPLIFSRDEAKIIEQIDW</sequence>
<proteinExistence type="predicted"/>
<evidence type="ECO:0000259" key="6">
    <source>
        <dbReference type="PROSITE" id="PS51820"/>
    </source>
</evidence>
<dbReference type="HOGENOM" id="CLU_007663_0_0_0"/>
<accession>L0DM79</accession>
<dbReference type="PANTHER" id="PTHR33546:SF1">
    <property type="entry name" value="LARGE, MULTIFUNCTIONAL SECRETED PROTEIN"/>
    <property type="match status" value="1"/>
</dbReference>
<dbReference type="SUPFAM" id="SSF46626">
    <property type="entry name" value="Cytochrome c"/>
    <property type="match status" value="4"/>
</dbReference>
<evidence type="ECO:0000259" key="5">
    <source>
        <dbReference type="PROSITE" id="PS51007"/>
    </source>
</evidence>
<dbReference type="Pfam" id="PF07691">
    <property type="entry name" value="PA14"/>
    <property type="match status" value="1"/>
</dbReference>
<dbReference type="eggNOG" id="COG3474">
    <property type="taxonomic scope" value="Bacteria"/>
</dbReference>
<organism evidence="7 8">
    <name type="scientific">Singulisphaera acidiphila (strain ATCC BAA-1392 / DSM 18658 / VKM B-2454 / MOB10)</name>
    <dbReference type="NCBI Taxonomy" id="886293"/>
    <lineage>
        <taxon>Bacteria</taxon>
        <taxon>Pseudomonadati</taxon>
        <taxon>Planctomycetota</taxon>
        <taxon>Planctomycetia</taxon>
        <taxon>Isosphaerales</taxon>
        <taxon>Isosphaeraceae</taxon>
        <taxon>Singulisphaera</taxon>
    </lineage>
</organism>
<keyword evidence="8" id="KW-1185">Reference proteome</keyword>
<dbReference type="STRING" id="886293.Sinac_5787"/>
<evidence type="ECO:0000256" key="4">
    <source>
        <dbReference type="PROSITE-ProRule" id="PRU00433"/>
    </source>
</evidence>
<dbReference type="GO" id="GO:0020037">
    <property type="term" value="F:heme binding"/>
    <property type="evidence" value="ECO:0007669"/>
    <property type="project" value="InterPro"/>
</dbReference>
<evidence type="ECO:0000313" key="7">
    <source>
        <dbReference type="EMBL" id="AGA29915.1"/>
    </source>
</evidence>
<evidence type="ECO:0000313" key="8">
    <source>
        <dbReference type="Proteomes" id="UP000010798"/>
    </source>
</evidence>
<dbReference type="OrthoDB" id="9804649at2"/>
<dbReference type="RefSeq" id="WP_015249012.1">
    <property type="nucleotide sequence ID" value="NC_019892.1"/>
</dbReference>
<reference evidence="7 8" key="1">
    <citation type="submission" date="2012-02" db="EMBL/GenBank/DDBJ databases">
        <title>Complete sequence of chromosome of Singulisphaera acidiphila DSM 18658.</title>
        <authorList>
            <consortium name="US DOE Joint Genome Institute (JGI-PGF)"/>
            <person name="Lucas S."/>
            <person name="Copeland A."/>
            <person name="Lapidus A."/>
            <person name="Glavina del Rio T."/>
            <person name="Dalin E."/>
            <person name="Tice H."/>
            <person name="Bruce D."/>
            <person name="Goodwin L."/>
            <person name="Pitluck S."/>
            <person name="Peters L."/>
            <person name="Ovchinnikova G."/>
            <person name="Chertkov O."/>
            <person name="Kyrpides N."/>
            <person name="Mavromatis K."/>
            <person name="Ivanova N."/>
            <person name="Brettin T."/>
            <person name="Detter J.C."/>
            <person name="Han C."/>
            <person name="Larimer F."/>
            <person name="Land M."/>
            <person name="Hauser L."/>
            <person name="Markowitz V."/>
            <person name="Cheng J.-F."/>
            <person name="Hugenholtz P."/>
            <person name="Woyke T."/>
            <person name="Wu D."/>
            <person name="Tindall B."/>
            <person name="Pomrenke H."/>
            <person name="Brambilla E."/>
            <person name="Klenk H.-P."/>
            <person name="Eisen J.A."/>
        </authorList>
    </citation>
    <scope>NUCLEOTIDE SEQUENCE [LARGE SCALE GENOMIC DNA]</scope>
    <source>
        <strain evidence="8">ATCC BAA-1392 / DSM 18658 / VKM B-2454 / MOB10</strain>
    </source>
</reference>
<gene>
    <name evidence="7" type="ordered locus">Sinac_5787</name>
</gene>
<feature type="domain" description="Cytochrome c" evidence="5">
    <location>
        <begin position="154"/>
        <end position="237"/>
    </location>
</feature>
<dbReference type="eggNOG" id="COG2010">
    <property type="taxonomic scope" value="Bacteria"/>
</dbReference>
<evidence type="ECO:0000256" key="2">
    <source>
        <dbReference type="ARBA" id="ARBA00022723"/>
    </source>
</evidence>
<dbReference type="InterPro" id="IPR009056">
    <property type="entry name" value="Cyt_c-like_dom"/>
</dbReference>
<dbReference type="Proteomes" id="UP000010798">
    <property type="component" value="Chromosome"/>
</dbReference>
<keyword evidence="2 4" id="KW-0479">Metal-binding</keyword>
<feature type="domain" description="Cytochrome c" evidence="5">
    <location>
        <begin position="478"/>
        <end position="610"/>
    </location>
</feature>
<protein>
    <submittedName>
        <fullName evidence="7">Cytochrome c1</fullName>
    </submittedName>
</protein>
<dbReference type="GO" id="GO:0046872">
    <property type="term" value="F:metal ion binding"/>
    <property type="evidence" value="ECO:0007669"/>
    <property type="project" value="UniProtKB-KW"/>
</dbReference>
<dbReference type="Gene3D" id="2.60.120.380">
    <property type="match status" value="1"/>
</dbReference>
<dbReference type="InterPro" id="IPR011658">
    <property type="entry name" value="PA14_dom"/>
</dbReference>
<dbReference type="InterPro" id="IPR036909">
    <property type="entry name" value="Cyt_c-like_dom_sf"/>
</dbReference>